<feature type="compositionally biased region" description="Acidic residues" evidence="1">
    <location>
        <begin position="176"/>
        <end position="186"/>
    </location>
</feature>
<evidence type="ECO:0000256" key="1">
    <source>
        <dbReference type="SAM" id="MobiDB-lite"/>
    </source>
</evidence>
<accession>A0AAD8HY55</accession>
<reference evidence="2" key="1">
    <citation type="submission" date="2023-02" db="EMBL/GenBank/DDBJ databases">
        <title>Genome of toxic invasive species Heracleum sosnowskyi carries increased number of genes despite the absence of recent whole-genome duplications.</title>
        <authorList>
            <person name="Schelkunov M."/>
            <person name="Shtratnikova V."/>
            <person name="Makarenko M."/>
            <person name="Klepikova A."/>
            <person name="Omelchenko D."/>
            <person name="Novikova G."/>
            <person name="Obukhova E."/>
            <person name="Bogdanov V."/>
            <person name="Penin A."/>
            <person name="Logacheva M."/>
        </authorList>
    </citation>
    <scope>NUCLEOTIDE SEQUENCE</scope>
    <source>
        <strain evidence="2">Hsosn_3</strain>
        <tissue evidence="2">Leaf</tissue>
    </source>
</reference>
<organism evidence="2 3">
    <name type="scientific">Heracleum sosnowskyi</name>
    <dbReference type="NCBI Taxonomy" id="360622"/>
    <lineage>
        <taxon>Eukaryota</taxon>
        <taxon>Viridiplantae</taxon>
        <taxon>Streptophyta</taxon>
        <taxon>Embryophyta</taxon>
        <taxon>Tracheophyta</taxon>
        <taxon>Spermatophyta</taxon>
        <taxon>Magnoliopsida</taxon>
        <taxon>eudicotyledons</taxon>
        <taxon>Gunneridae</taxon>
        <taxon>Pentapetalae</taxon>
        <taxon>asterids</taxon>
        <taxon>campanulids</taxon>
        <taxon>Apiales</taxon>
        <taxon>Apiaceae</taxon>
        <taxon>Apioideae</taxon>
        <taxon>apioid superclade</taxon>
        <taxon>Tordylieae</taxon>
        <taxon>Tordyliinae</taxon>
        <taxon>Heracleum</taxon>
    </lineage>
</organism>
<gene>
    <name evidence="2" type="ORF">POM88_031177</name>
</gene>
<dbReference type="GO" id="GO:0006606">
    <property type="term" value="P:protein import into nucleus"/>
    <property type="evidence" value="ECO:0007669"/>
    <property type="project" value="TreeGrafter"/>
</dbReference>
<dbReference type="PANTHER" id="PTHR31431:SF1">
    <property type="entry name" value="NUCLEOPORIN NUP188"/>
    <property type="match status" value="1"/>
</dbReference>
<proteinExistence type="predicted"/>
<keyword evidence="3" id="KW-1185">Reference proteome</keyword>
<comment type="caution">
    <text evidence="2">The sequence shown here is derived from an EMBL/GenBank/DDBJ whole genome shotgun (WGS) entry which is preliminary data.</text>
</comment>
<dbReference type="GO" id="GO:0044611">
    <property type="term" value="C:nuclear pore inner ring"/>
    <property type="evidence" value="ECO:0007669"/>
    <property type="project" value="TreeGrafter"/>
</dbReference>
<name>A0AAD8HY55_9APIA</name>
<protein>
    <submittedName>
        <fullName evidence="2">Uncharacterized protein</fullName>
    </submittedName>
</protein>
<feature type="region of interest" description="Disordered" evidence="1">
    <location>
        <begin position="166"/>
        <end position="186"/>
    </location>
</feature>
<dbReference type="GO" id="GO:0017056">
    <property type="term" value="F:structural constituent of nuclear pore"/>
    <property type="evidence" value="ECO:0007669"/>
    <property type="project" value="InterPro"/>
</dbReference>
<reference evidence="2" key="2">
    <citation type="submission" date="2023-05" db="EMBL/GenBank/DDBJ databases">
        <authorList>
            <person name="Schelkunov M.I."/>
        </authorList>
    </citation>
    <scope>NUCLEOTIDE SEQUENCE</scope>
    <source>
        <strain evidence="2">Hsosn_3</strain>
        <tissue evidence="2">Leaf</tissue>
    </source>
</reference>
<dbReference type="EMBL" id="JAUIZM010000007">
    <property type="protein sequence ID" value="KAK1374984.1"/>
    <property type="molecule type" value="Genomic_DNA"/>
</dbReference>
<evidence type="ECO:0000313" key="3">
    <source>
        <dbReference type="Proteomes" id="UP001237642"/>
    </source>
</evidence>
<dbReference type="PANTHER" id="PTHR31431">
    <property type="entry name" value="NUCLEOPORIN NUP188 HOMOLOG"/>
    <property type="match status" value="1"/>
</dbReference>
<dbReference type="AlphaFoldDB" id="A0AAD8HY55"/>
<dbReference type="GO" id="GO:0006405">
    <property type="term" value="P:RNA export from nucleus"/>
    <property type="evidence" value="ECO:0007669"/>
    <property type="project" value="TreeGrafter"/>
</dbReference>
<dbReference type="InterPro" id="IPR044840">
    <property type="entry name" value="Nup188"/>
</dbReference>
<sequence length="186" mass="20860">MGFWESMAATYPLPSHMFFSSLQVFYYSAVALEVSRGYLLQAYKCCLLETSSLFGVYGKGREDDGAGHNYFVDCFNTLRVPGLEGFLIPSKTRGHILKLIDGNTALVRWECTQSGVAVLLLRLAQKIYLDSNEEVLVIFDLLCRLVTFSSCNPELKLDTTKDFEKSANSEKSAEVSYEDDNDVNTD</sequence>
<evidence type="ECO:0000313" key="2">
    <source>
        <dbReference type="EMBL" id="KAK1374984.1"/>
    </source>
</evidence>
<dbReference type="Proteomes" id="UP001237642">
    <property type="component" value="Unassembled WGS sequence"/>
</dbReference>